<name>A0A9E2KE99_9FIRM</name>
<comment type="similarity">
    <text evidence="1">Belongs to the bacterial solute-binding protein 1 family.</text>
</comment>
<dbReference type="PANTHER" id="PTHR30061">
    <property type="entry name" value="MALTOSE-BINDING PERIPLASMIC PROTEIN"/>
    <property type="match status" value="1"/>
</dbReference>
<dbReference type="GO" id="GO:0015768">
    <property type="term" value="P:maltose transport"/>
    <property type="evidence" value="ECO:0007669"/>
    <property type="project" value="TreeGrafter"/>
</dbReference>
<protein>
    <submittedName>
        <fullName evidence="6">Extracellular solute-binding protein</fullName>
    </submittedName>
</protein>
<keyword evidence="3 5" id="KW-0732">Signal</keyword>
<dbReference type="SUPFAM" id="SSF53850">
    <property type="entry name" value="Periplasmic binding protein-like II"/>
    <property type="match status" value="1"/>
</dbReference>
<proteinExistence type="inferred from homology"/>
<dbReference type="Pfam" id="PF13416">
    <property type="entry name" value="SBP_bac_8"/>
    <property type="match status" value="1"/>
</dbReference>
<accession>A0A9E2KE99</accession>
<dbReference type="PROSITE" id="PS51257">
    <property type="entry name" value="PROKAR_LIPOPROTEIN"/>
    <property type="match status" value="1"/>
</dbReference>
<dbReference type="EMBL" id="JAHLFQ010000241">
    <property type="protein sequence ID" value="MBU3805117.1"/>
    <property type="molecule type" value="Genomic_DNA"/>
</dbReference>
<comment type="caution">
    <text evidence="6">The sequence shown here is derived from an EMBL/GenBank/DDBJ whole genome shotgun (WGS) entry which is preliminary data.</text>
</comment>
<dbReference type="PANTHER" id="PTHR30061:SF50">
    <property type="entry name" value="MALTOSE_MALTODEXTRIN-BINDING PERIPLASMIC PROTEIN"/>
    <property type="match status" value="1"/>
</dbReference>
<gene>
    <name evidence="6" type="ORF">H9872_10230</name>
</gene>
<reference evidence="6" key="2">
    <citation type="submission" date="2021-04" db="EMBL/GenBank/DDBJ databases">
        <authorList>
            <person name="Gilroy R."/>
        </authorList>
    </citation>
    <scope>NUCLEOTIDE SEQUENCE</scope>
    <source>
        <strain evidence="6">B5-657</strain>
    </source>
</reference>
<sequence length="435" mass="46802">MKRKLFSKAMAIAMIGTIGASMTGCGSNTTPTNTETSTTPSTQATTDASESPAVSEFQNTEATLTVWGSQDDQQMLGEMVESFKAAHPEVQWNITVRVNGEDQAKTEVLKDTEAAADVFAIAHDQLGELVAAGAVYKNTKYADEVTARSAEAAVTAASYEGELYGYPSVSETYFLFYDTSIFNEEQVKSLDTMLTADVAEGVTPFAIDIANAYYSGPFFLSNGCELFGADGSDAKTVTFNNAQGVEVAKLLGSLKEQGVVAFDDTVAATQFEAHTLGAYVAGPWKTETYKELLGDNFGVAELPTLNFNGEEKHMASFAGFKVYCVKSNTKYPLEAMALANWLTNEENQLKRFEDRGGVPVATALASNEQVTSDPAVKALLAQLNYAYAMPSIPQMGKFWDATKAFVQETFDGTITEADYQSKLDTLVATITEGAE</sequence>
<dbReference type="GO" id="GO:1901982">
    <property type="term" value="F:maltose binding"/>
    <property type="evidence" value="ECO:0007669"/>
    <property type="project" value="TreeGrafter"/>
</dbReference>
<feature type="compositionally biased region" description="Low complexity" evidence="4">
    <location>
        <begin position="27"/>
        <end position="49"/>
    </location>
</feature>
<dbReference type="Gene3D" id="3.40.190.10">
    <property type="entry name" value="Periplasmic binding protein-like II"/>
    <property type="match status" value="2"/>
</dbReference>
<dbReference type="GO" id="GO:0042956">
    <property type="term" value="P:maltodextrin transmembrane transport"/>
    <property type="evidence" value="ECO:0007669"/>
    <property type="project" value="TreeGrafter"/>
</dbReference>
<reference evidence="6" key="1">
    <citation type="journal article" date="2021" name="PeerJ">
        <title>Extensive microbial diversity within the chicken gut microbiome revealed by metagenomics and culture.</title>
        <authorList>
            <person name="Gilroy R."/>
            <person name="Ravi A."/>
            <person name="Getino M."/>
            <person name="Pursley I."/>
            <person name="Horton D.L."/>
            <person name="Alikhan N.F."/>
            <person name="Baker D."/>
            <person name="Gharbi K."/>
            <person name="Hall N."/>
            <person name="Watson M."/>
            <person name="Adriaenssens E.M."/>
            <person name="Foster-Nyarko E."/>
            <person name="Jarju S."/>
            <person name="Secka A."/>
            <person name="Antonio M."/>
            <person name="Oren A."/>
            <person name="Chaudhuri R.R."/>
            <person name="La Ragione R."/>
            <person name="Hildebrand F."/>
            <person name="Pallen M.J."/>
        </authorList>
    </citation>
    <scope>NUCLEOTIDE SEQUENCE</scope>
    <source>
        <strain evidence="6">B5-657</strain>
    </source>
</reference>
<evidence type="ECO:0000256" key="4">
    <source>
        <dbReference type="SAM" id="MobiDB-lite"/>
    </source>
</evidence>
<evidence type="ECO:0000256" key="1">
    <source>
        <dbReference type="ARBA" id="ARBA00008520"/>
    </source>
</evidence>
<evidence type="ECO:0000256" key="2">
    <source>
        <dbReference type="ARBA" id="ARBA00022448"/>
    </source>
</evidence>
<dbReference type="InterPro" id="IPR006059">
    <property type="entry name" value="SBP"/>
</dbReference>
<dbReference type="GO" id="GO:0055052">
    <property type="term" value="C:ATP-binding cassette (ABC) transporter complex, substrate-binding subunit-containing"/>
    <property type="evidence" value="ECO:0007669"/>
    <property type="project" value="TreeGrafter"/>
</dbReference>
<keyword evidence="2" id="KW-0813">Transport</keyword>
<feature type="signal peptide" evidence="5">
    <location>
        <begin position="1"/>
        <end position="20"/>
    </location>
</feature>
<feature type="region of interest" description="Disordered" evidence="4">
    <location>
        <begin position="20"/>
        <end position="52"/>
    </location>
</feature>
<organism evidence="6 7">
    <name type="scientific">Candidatus Cellulosilyticum pullistercoris</name>
    <dbReference type="NCBI Taxonomy" id="2838521"/>
    <lineage>
        <taxon>Bacteria</taxon>
        <taxon>Bacillati</taxon>
        <taxon>Bacillota</taxon>
        <taxon>Clostridia</taxon>
        <taxon>Lachnospirales</taxon>
        <taxon>Cellulosilyticaceae</taxon>
        <taxon>Cellulosilyticum</taxon>
    </lineage>
</organism>
<evidence type="ECO:0000313" key="7">
    <source>
        <dbReference type="Proteomes" id="UP000824229"/>
    </source>
</evidence>
<dbReference type="AlphaFoldDB" id="A0A9E2KE99"/>
<feature type="chain" id="PRO_5038652293" evidence="5">
    <location>
        <begin position="21"/>
        <end position="435"/>
    </location>
</feature>
<evidence type="ECO:0000256" key="5">
    <source>
        <dbReference type="SAM" id="SignalP"/>
    </source>
</evidence>
<dbReference type="Proteomes" id="UP000824229">
    <property type="component" value="Unassembled WGS sequence"/>
</dbReference>
<evidence type="ECO:0000256" key="3">
    <source>
        <dbReference type="ARBA" id="ARBA00022729"/>
    </source>
</evidence>
<evidence type="ECO:0000313" key="6">
    <source>
        <dbReference type="EMBL" id="MBU3805117.1"/>
    </source>
</evidence>